<dbReference type="SUPFAM" id="SSF48264">
    <property type="entry name" value="Cytochrome P450"/>
    <property type="match status" value="1"/>
</dbReference>
<dbReference type="Gene3D" id="1.10.630.10">
    <property type="entry name" value="Cytochrome P450"/>
    <property type="match status" value="1"/>
</dbReference>
<dbReference type="PANTHER" id="PTHR47944:SF19">
    <property type="entry name" value="CYTOCHROME P450 77A4"/>
    <property type="match status" value="1"/>
</dbReference>
<reference evidence="12" key="1">
    <citation type="submission" date="2025-08" db="UniProtKB">
        <authorList>
            <consortium name="RefSeq"/>
        </authorList>
    </citation>
    <scope>IDENTIFICATION</scope>
    <source>
        <tissue evidence="12">Fruit stalk</tissue>
    </source>
</reference>
<feature type="transmembrane region" description="Helical" evidence="10">
    <location>
        <begin position="16"/>
        <end position="37"/>
    </location>
</feature>
<dbReference type="GO" id="GO:0005506">
    <property type="term" value="F:iron ion binding"/>
    <property type="evidence" value="ECO:0007669"/>
    <property type="project" value="InterPro"/>
</dbReference>
<name>A0A6P5YV51_DURZI</name>
<dbReference type="CDD" id="cd11075">
    <property type="entry name" value="CYP77_89"/>
    <property type="match status" value="1"/>
</dbReference>
<dbReference type="Proteomes" id="UP000515121">
    <property type="component" value="Unplaced"/>
</dbReference>
<dbReference type="PROSITE" id="PS00086">
    <property type="entry name" value="CYTOCHROME_P450"/>
    <property type="match status" value="1"/>
</dbReference>
<evidence type="ECO:0000256" key="5">
    <source>
        <dbReference type="ARBA" id="ARBA00023002"/>
    </source>
</evidence>
<sequence length="516" mass="58212">MASSLYHFCSDSLFSYYHLFFTLVAFLIPCLIFFLSLKSKSKRPNLPPGPPGWPVVGNLLQAARSGKPFFEYVDDLRRKYGPIFTLRMGTRTMIILSGAKLCHEAFIEKGVVFASRPRENPTRNIFSSNKFTVNAAVYGPVWRSLRRNMVQNMLSSSRLKEFRSIREHAMDKLIDRLRAEAVANNGVVSVLKNARFAVFCILLGMCFGIEMDEDTVEKMDQVMKTVLITLDPRIDDYLPILSPFFSKQRKRALQVRKVQVGFIVPFIEKRREAILNPGSDKSAMSFSYLDTLFDLKVEGKKSAPSNSELVTLCSEFLNGGTDTTATALEWGIARLIENPDIQSKLYDEIKRTAGDRKVNEGDVEKMKYLQAVVKELLRRHPPTYFSLTHAATEPATLGGFDIPTDANLEIFLPGISEDPKIWSNPEKFDPDRFYSGKEDADITGVTGVKMMPFGVGRRICPGLGMATVHVHLMLARMVQEFEWTAFPPNSKLDFSGKSEFTVVMKNTLKAMIKTRG</sequence>
<evidence type="ECO:0000256" key="6">
    <source>
        <dbReference type="ARBA" id="ARBA00023004"/>
    </source>
</evidence>
<gene>
    <name evidence="12" type="primary">LOC111294965</name>
</gene>
<evidence type="ECO:0000256" key="9">
    <source>
        <dbReference type="RuleBase" id="RU000461"/>
    </source>
</evidence>
<comment type="cofactor">
    <cofactor evidence="1 8">
        <name>heme</name>
        <dbReference type="ChEBI" id="CHEBI:30413"/>
    </cofactor>
</comment>
<dbReference type="OrthoDB" id="1470350at2759"/>
<keyword evidence="7 9" id="KW-0503">Monooxygenase</keyword>
<dbReference type="GeneID" id="111294965"/>
<evidence type="ECO:0000313" key="11">
    <source>
        <dbReference type="Proteomes" id="UP000515121"/>
    </source>
</evidence>
<keyword evidence="10" id="KW-0472">Membrane</keyword>
<dbReference type="InterPro" id="IPR001128">
    <property type="entry name" value="Cyt_P450"/>
</dbReference>
<evidence type="ECO:0000256" key="8">
    <source>
        <dbReference type="PIRSR" id="PIRSR602401-1"/>
    </source>
</evidence>
<proteinExistence type="inferred from homology"/>
<evidence type="ECO:0000256" key="1">
    <source>
        <dbReference type="ARBA" id="ARBA00001971"/>
    </source>
</evidence>
<dbReference type="PANTHER" id="PTHR47944">
    <property type="entry name" value="CYTOCHROME P450 98A9"/>
    <property type="match status" value="1"/>
</dbReference>
<dbReference type="GO" id="GO:0016705">
    <property type="term" value="F:oxidoreductase activity, acting on paired donors, with incorporation or reduction of molecular oxygen"/>
    <property type="evidence" value="ECO:0007669"/>
    <property type="project" value="InterPro"/>
</dbReference>
<dbReference type="RefSeq" id="XP_022744006.1">
    <property type="nucleotide sequence ID" value="XM_022888271.1"/>
</dbReference>
<keyword evidence="6 8" id="KW-0408">Iron</keyword>
<dbReference type="KEGG" id="dzi:111294965"/>
<keyword evidence="4 8" id="KW-0479">Metal-binding</keyword>
<dbReference type="PRINTS" id="PR00463">
    <property type="entry name" value="EP450I"/>
</dbReference>
<keyword evidence="10" id="KW-0812">Transmembrane</keyword>
<dbReference type="Pfam" id="PF00067">
    <property type="entry name" value="p450"/>
    <property type="match status" value="1"/>
</dbReference>
<organism evidence="11 12">
    <name type="scientific">Durio zibethinus</name>
    <name type="common">Durian</name>
    <dbReference type="NCBI Taxonomy" id="66656"/>
    <lineage>
        <taxon>Eukaryota</taxon>
        <taxon>Viridiplantae</taxon>
        <taxon>Streptophyta</taxon>
        <taxon>Embryophyta</taxon>
        <taxon>Tracheophyta</taxon>
        <taxon>Spermatophyta</taxon>
        <taxon>Magnoliopsida</taxon>
        <taxon>eudicotyledons</taxon>
        <taxon>Gunneridae</taxon>
        <taxon>Pentapetalae</taxon>
        <taxon>rosids</taxon>
        <taxon>malvids</taxon>
        <taxon>Malvales</taxon>
        <taxon>Malvaceae</taxon>
        <taxon>Helicteroideae</taxon>
        <taxon>Durio</taxon>
    </lineage>
</organism>
<keyword evidence="10" id="KW-1133">Transmembrane helix</keyword>
<evidence type="ECO:0000256" key="3">
    <source>
        <dbReference type="ARBA" id="ARBA00022617"/>
    </source>
</evidence>
<dbReference type="FunFam" id="1.10.630.10:FF:000012">
    <property type="entry name" value="Cytochrome P450 family protein"/>
    <property type="match status" value="1"/>
</dbReference>
<dbReference type="GO" id="GO:0004497">
    <property type="term" value="F:monooxygenase activity"/>
    <property type="evidence" value="ECO:0007669"/>
    <property type="project" value="UniProtKB-KW"/>
</dbReference>
<comment type="similarity">
    <text evidence="2 9">Belongs to the cytochrome P450 family.</text>
</comment>
<keyword evidence="11" id="KW-1185">Reference proteome</keyword>
<feature type="binding site" description="axial binding residue" evidence="8">
    <location>
        <position position="460"/>
    </location>
    <ligand>
        <name>heme</name>
        <dbReference type="ChEBI" id="CHEBI:30413"/>
    </ligand>
    <ligandPart>
        <name>Fe</name>
        <dbReference type="ChEBI" id="CHEBI:18248"/>
    </ligandPart>
</feature>
<evidence type="ECO:0000256" key="10">
    <source>
        <dbReference type="SAM" id="Phobius"/>
    </source>
</evidence>
<accession>A0A6P5YV51</accession>
<dbReference type="PRINTS" id="PR00385">
    <property type="entry name" value="P450"/>
</dbReference>
<dbReference type="InterPro" id="IPR017972">
    <property type="entry name" value="Cyt_P450_CS"/>
</dbReference>
<evidence type="ECO:0000256" key="4">
    <source>
        <dbReference type="ARBA" id="ARBA00022723"/>
    </source>
</evidence>
<keyword evidence="3 8" id="KW-0349">Heme</keyword>
<dbReference type="GO" id="GO:0020037">
    <property type="term" value="F:heme binding"/>
    <property type="evidence" value="ECO:0007669"/>
    <property type="project" value="InterPro"/>
</dbReference>
<evidence type="ECO:0000256" key="7">
    <source>
        <dbReference type="ARBA" id="ARBA00023033"/>
    </source>
</evidence>
<evidence type="ECO:0000313" key="12">
    <source>
        <dbReference type="RefSeq" id="XP_022744006.1"/>
    </source>
</evidence>
<keyword evidence="5 9" id="KW-0560">Oxidoreductase</keyword>
<evidence type="ECO:0000256" key="2">
    <source>
        <dbReference type="ARBA" id="ARBA00010617"/>
    </source>
</evidence>
<dbReference type="InterPro" id="IPR036396">
    <property type="entry name" value="Cyt_P450_sf"/>
</dbReference>
<protein>
    <submittedName>
        <fullName evidence="12">Cytochrome P450 77A3-like</fullName>
    </submittedName>
</protein>
<dbReference type="InterPro" id="IPR002401">
    <property type="entry name" value="Cyt_P450_E_grp-I"/>
</dbReference>
<dbReference type="AlphaFoldDB" id="A0A6P5YV51"/>